<evidence type="ECO:0000259" key="11">
    <source>
        <dbReference type="Pfam" id="PF07687"/>
    </source>
</evidence>
<organism evidence="12 13">
    <name type="scientific">Siminovitchia sediminis</name>
    <dbReference type="NCBI Taxonomy" id="1274353"/>
    <lineage>
        <taxon>Bacteria</taxon>
        <taxon>Bacillati</taxon>
        <taxon>Bacillota</taxon>
        <taxon>Bacilli</taxon>
        <taxon>Bacillales</taxon>
        <taxon>Bacillaceae</taxon>
        <taxon>Siminovitchia</taxon>
    </lineage>
</organism>
<dbReference type="InterPro" id="IPR002933">
    <property type="entry name" value="Peptidase_M20"/>
</dbReference>
<evidence type="ECO:0000256" key="4">
    <source>
        <dbReference type="ARBA" id="ARBA00022605"/>
    </source>
</evidence>
<dbReference type="InterPro" id="IPR010182">
    <property type="entry name" value="ArgE/DapE"/>
</dbReference>
<sequence>MNAKKNEAIAFLQSLLQIDSVNPPGNELYVVEKVVERANQCGLDTEVMTLSENRANVIVTLKSQRKMSEKAPSLIFSGHLDTVPVGNVPWKHNPFSGEISDSKIFGIGSSDMKSGVAAMIEAMIMLKSKGVDFDGDLVFVGTAGEEVDCLGASAVIKENILDNAGAIVIGEPSNGKIFTAHKGVLWLKFETFGKTAHCSMPENGINALMHMNELINQIKEYQFNYKEHHLLGKPTLTISTIEGGVSTNVIPDKCIATADIRTIPGMNHEEIVKDIRTIIERLESHITNFQSRVTVLHDLNPIECTRGDAFVQLALEVNKEISGVDCEEKGVNYYTDGSIFSLATNIPIIIYGPGDENLAHQPDEHVSINKYMEAINYYAKLAERYFQSTKEVTAEKSELNV</sequence>
<evidence type="ECO:0000313" key="12">
    <source>
        <dbReference type="EMBL" id="MFD1707852.1"/>
    </source>
</evidence>
<evidence type="ECO:0000256" key="1">
    <source>
        <dbReference type="ARBA" id="ARBA00001941"/>
    </source>
</evidence>
<dbReference type="NCBIfam" id="TIGR01910">
    <property type="entry name" value="DapE-ArgE"/>
    <property type="match status" value="1"/>
</dbReference>
<keyword evidence="6" id="KW-0378">Hydrolase</keyword>
<dbReference type="InterPro" id="IPR050072">
    <property type="entry name" value="Peptidase_M20A"/>
</dbReference>
<dbReference type="Pfam" id="PF01546">
    <property type="entry name" value="Peptidase_M20"/>
    <property type="match status" value="1"/>
</dbReference>
<keyword evidence="9" id="KW-0457">Lysine biosynthesis</keyword>
<gene>
    <name evidence="12" type="ORF">ACFSCZ_14090</name>
</gene>
<evidence type="ECO:0000256" key="5">
    <source>
        <dbReference type="ARBA" id="ARBA00022723"/>
    </source>
</evidence>
<comment type="cofactor">
    <cofactor evidence="2">
        <name>Zn(2+)</name>
        <dbReference type="ChEBI" id="CHEBI:29105"/>
    </cofactor>
</comment>
<evidence type="ECO:0000256" key="10">
    <source>
        <dbReference type="ARBA" id="ARBA00023285"/>
    </source>
</evidence>
<dbReference type="PANTHER" id="PTHR43808">
    <property type="entry name" value="ACETYLORNITHINE DEACETYLASE"/>
    <property type="match status" value="1"/>
</dbReference>
<comment type="caution">
    <text evidence="12">The sequence shown here is derived from an EMBL/GenBank/DDBJ whole genome shotgun (WGS) entry which is preliminary data.</text>
</comment>
<evidence type="ECO:0000256" key="8">
    <source>
        <dbReference type="ARBA" id="ARBA00022915"/>
    </source>
</evidence>
<dbReference type="NCBIfam" id="NF006365">
    <property type="entry name" value="PRK08588.1"/>
    <property type="match status" value="1"/>
</dbReference>
<dbReference type="Gene3D" id="3.40.630.10">
    <property type="entry name" value="Zn peptidases"/>
    <property type="match status" value="2"/>
</dbReference>
<feature type="domain" description="Peptidase M20 dimerisation" evidence="11">
    <location>
        <begin position="179"/>
        <end position="282"/>
    </location>
</feature>
<comment type="similarity">
    <text evidence="3">Belongs to the peptidase M20A family.</text>
</comment>
<protein>
    <submittedName>
        <fullName evidence="12">M20 family metallopeptidase</fullName>
    </submittedName>
</protein>
<keyword evidence="13" id="KW-1185">Reference proteome</keyword>
<dbReference type="RefSeq" id="WP_380774688.1">
    <property type="nucleotide sequence ID" value="NZ_JBHUEO010000047.1"/>
</dbReference>
<keyword evidence="4" id="KW-0028">Amino-acid biosynthesis</keyword>
<keyword evidence="8" id="KW-0220">Diaminopimelate biosynthesis</keyword>
<dbReference type="InterPro" id="IPR036264">
    <property type="entry name" value="Bact_exopeptidase_dim_dom"/>
</dbReference>
<evidence type="ECO:0000256" key="6">
    <source>
        <dbReference type="ARBA" id="ARBA00022801"/>
    </source>
</evidence>
<evidence type="ECO:0000256" key="7">
    <source>
        <dbReference type="ARBA" id="ARBA00022833"/>
    </source>
</evidence>
<evidence type="ECO:0000256" key="9">
    <source>
        <dbReference type="ARBA" id="ARBA00023154"/>
    </source>
</evidence>
<dbReference type="Gene3D" id="3.30.70.360">
    <property type="match status" value="1"/>
</dbReference>
<dbReference type="PANTHER" id="PTHR43808:SF8">
    <property type="entry name" value="PEPTIDASE M20 DIMERISATION DOMAIN-CONTAINING PROTEIN"/>
    <property type="match status" value="1"/>
</dbReference>
<keyword evidence="5" id="KW-0479">Metal-binding</keyword>
<dbReference type="Pfam" id="PF07687">
    <property type="entry name" value="M20_dimer"/>
    <property type="match status" value="1"/>
</dbReference>
<evidence type="ECO:0000256" key="2">
    <source>
        <dbReference type="ARBA" id="ARBA00001947"/>
    </source>
</evidence>
<keyword evidence="10" id="KW-0170">Cobalt</keyword>
<proteinExistence type="inferred from homology"/>
<keyword evidence="7" id="KW-0862">Zinc</keyword>
<dbReference type="Proteomes" id="UP001597301">
    <property type="component" value="Unassembled WGS sequence"/>
</dbReference>
<evidence type="ECO:0000256" key="3">
    <source>
        <dbReference type="ARBA" id="ARBA00006247"/>
    </source>
</evidence>
<dbReference type="InterPro" id="IPR011650">
    <property type="entry name" value="Peptidase_M20_dimer"/>
</dbReference>
<dbReference type="SUPFAM" id="SSF55031">
    <property type="entry name" value="Bacterial exopeptidase dimerisation domain"/>
    <property type="match status" value="1"/>
</dbReference>
<comment type="cofactor">
    <cofactor evidence="1">
        <name>Co(2+)</name>
        <dbReference type="ChEBI" id="CHEBI:48828"/>
    </cofactor>
</comment>
<accession>A0ABW4KI87</accession>
<dbReference type="SUPFAM" id="SSF53187">
    <property type="entry name" value="Zn-dependent exopeptidases"/>
    <property type="match status" value="1"/>
</dbReference>
<dbReference type="EMBL" id="JBHUEO010000047">
    <property type="protein sequence ID" value="MFD1707852.1"/>
    <property type="molecule type" value="Genomic_DNA"/>
</dbReference>
<reference evidence="13" key="1">
    <citation type="journal article" date="2019" name="Int. J. Syst. Evol. Microbiol.">
        <title>The Global Catalogue of Microorganisms (GCM) 10K type strain sequencing project: providing services to taxonomists for standard genome sequencing and annotation.</title>
        <authorList>
            <consortium name="The Broad Institute Genomics Platform"/>
            <consortium name="The Broad Institute Genome Sequencing Center for Infectious Disease"/>
            <person name="Wu L."/>
            <person name="Ma J."/>
        </authorList>
    </citation>
    <scope>NUCLEOTIDE SEQUENCE [LARGE SCALE GENOMIC DNA]</scope>
    <source>
        <strain evidence="13">CGMCC 1.12295</strain>
    </source>
</reference>
<name>A0ABW4KI87_9BACI</name>
<dbReference type="CDD" id="cd08659">
    <property type="entry name" value="M20_ArgE_DapE-like"/>
    <property type="match status" value="1"/>
</dbReference>
<evidence type="ECO:0000313" key="13">
    <source>
        <dbReference type="Proteomes" id="UP001597301"/>
    </source>
</evidence>